<proteinExistence type="predicted"/>
<accession>A0A4Y3N7S8</accession>
<protein>
    <submittedName>
        <fullName evidence="2">Uncharacterized protein</fullName>
    </submittedName>
</protein>
<dbReference type="AlphaFoldDB" id="A0A4Y3N7S8"/>
<dbReference type="EMBL" id="BJMD01000003">
    <property type="protein sequence ID" value="GEB17820.1"/>
    <property type="molecule type" value="Genomic_DNA"/>
</dbReference>
<feature type="transmembrane region" description="Helical" evidence="1">
    <location>
        <begin position="12"/>
        <end position="31"/>
    </location>
</feature>
<reference evidence="2 3" key="1">
    <citation type="submission" date="2019-06" db="EMBL/GenBank/DDBJ databases">
        <title>Whole genome shotgun sequence of Paenarthrobacter aurescens NBRC 12136.</title>
        <authorList>
            <person name="Hosoyama A."/>
            <person name="Uohara A."/>
            <person name="Ohji S."/>
            <person name="Ichikawa N."/>
        </authorList>
    </citation>
    <scope>NUCLEOTIDE SEQUENCE [LARGE SCALE GENOMIC DNA]</scope>
    <source>
        <strain evidence="2 3">NBRC 12136</strain>
    </source>
</reference>
<dbReference type="RefSeq" id="WP_141281524.1">
    <property type="nucleotide sequence ID" value="NZ_BAAAWK010000001.1"/>
</dbReference>
<keyword evidence="3" id="KW-1185">Reference proteome</keyword>
<comment type="caution">
    <text evidence="2">The sequence shown here is derived from an EMBL/GenBank/DDBJ whole genome shotgun (WGS) entry which is preliminary data.</text>
</comment>
<sequence length="162" mass="17226">METGIKDMQGKGFIWQVPAIILAAVLLLMSVQVSPAHASFSDTDTGAMAMTAARIPAPAANTVAVTKSCDSFLWFGQAKISVSSFTAVAFANYHELKVIDPDGVVQFTGDMSKSSGRSYSSGIQNSANLSGTWTYQIRGYYKVPNSTNSWAGQPLTGTLNCQ</sequence>
<name>A0A4Y3N7S8_PAEAU</name>
<keyword evidence="1" id="KW-1133">Transmembrane helix</keyword>
<evidence type="ECO:0000313" key="3">
    <source>
        <dbReference type="Proteomes" id="UP000317715"/>
    </source>
</evidence>
<organism evidence="2 3">
    <name type="scientific">Paenarthrobacter aurescens</name>
    <name type="common">Arthrobacter aurescens</name>
    <dbReference type="NCBI Taxonomy" id="43663"/>
    <lineage>
        <taxon>Bacteria</taxon>
        <taxon>Bacillati</taxon>
        <taxon>Actinomycetota</taxon>
        <taxon>Actinomycetes</taxon>
        <taxon>Micrococcales</taxon>
        <taxon>Micrococcaceae</taxon>
        <taxon>Paenarthrobacter</taxon>
    </lineage>
</organism>
<evidence type="ECO:0000313" key="2">
    <source>
        <dbReference type="EMBL" id="GEB17820.1"/>
    </source>
</evidence>
<keyword evidence="1" id="KW-0472">Membrane</keyword>
<evidence type="ECO:0000256" key="1">
    <source>
        <dbReference type="SAM" id="Phobius"/>
    </source>
</evidence>
<gene>
    <name evidence="2" type="ORF">AAU01_05750</name>
</gene>
<keyword evidence="1" id="KW-0812">Transmembrane</keyword>
<dbReference type="Proteomes" id="UP000317715">
    <property type="component" value="Unassembled WGS sequence"/>
</dbReference>
<dbReference type="OrthoDB" id="4941850at2"/>
<dbReference type="GeneID" id="97301696"/>